<evidence type="ECO:0000256" key="7">
    <source>
        <dbReference type="ARBA" id="ARBA00022792"/>
    </source>
</evidence>
<evidence type="ECO:0000256" key="2">
    <source>
        <dbReference type="ARBA" id="ARBA00012944"/>
    </source>
</evidence>
<dbReference type="GO" id="GO:0003954">
    <property type="term" value="F:NADH dehydrogenase activity"/>
    <property type="evidence" value="ECO:0007669"/>
    <property type="project" value="TreeGrafter"/>
</dbReference>
<keyword evidence="8" id="KW-1278">Translocase</keyword>
<dbReference type="PRINTS" id="PR01434">
    <property type="entry name" value="NADHDHGNASE5"/>
</dbReference>
<comment type="subcellular location">
    <subcellularLocation>
        <location evidence="1">Mitochondrion inner membrane</location>
        <topology evidence="1">Multi-pass membrane protein</topology>
    </subcellularLocation>
</comment>
<keyword evidence="6 16" id="KW-0812">Transmembrane</keyword>
<accession>A0A286KAX0</accession>
<dbReference type="GO" id="GO:0008137">
    <property type="term" value="F:NADH dehydrogenase (ubiquinone) activity"/>
    <property type="evidence" value="ECO:0007669"/>
    <property type="project" value="UniProtKB-EC"/>
</dbReference>
<feature type="transmembrane region" description="Helical" evidence="16">
    <location>
        <begin position="459"/>
        <end position="480"/>
    </location>
</feature>
<dbReference type="Pfam" id="PF06455">
    <property type="entry name" value="NADH5_C"/>
    <property type="match status" value="1"/>
</dbReference>
<evidence type="ECO:0000259" key="17">
    <source>
        <dbReference type="Pfam" id="PF00361"/>
    </source>
</evidence>
<feature type="domain" description="NADH-Ubiquinone oxidoreductase (complex I) chain 5 N-terminal" evidence="18">
    <location>
        <begin position="52"/>
        <end position="98"/>
    </location>
</feature>
<keyword evidence="10 16" id="KW-1133">Transmembrane helix</keyword>
<evidence type="ECO:0000256" key="16">
    <source>
        <dbReference type="RuleBase" id="RU003404"/>
    </source>
</evidence>
<dbReference type="GO" id="GO:0005743">
    <property type="term" value="C:mitochondrial inner membrane"/>
    <property type="evidence" value="ECO:0007669"/>
    <property type="project" value="UniProtKB-SubCell"/>
</dbReference>
<evidence type="ECO:0000259" key="19">
    <source>
        <dbReference type="Pfam" id="PF06455"/>
    </source>
</evidence>
<feature type="transmembrane region" description="Helical" evidence="16">
    <location>
        <begin position="302"/>
        <end position="324"/>
    </location>
</feature>
<feature type="transmembrane region" description="Helical" evidence="16">
    <location>
        <begin position="345"/>
        <end position="364"/>
    </location>
</feature>
<dbReference type="Pfam" id="PF00662">
    <property type="entry name" value="Proton_antipo_N"/>
    <property type="match status" value="1"/>
</dbReference>
<feature type="domain" description="NADH dehydrogenase subunit 5 C-terminal" evidence="19">
    <location>
        <begin position="399"/>
        <end position="578"/>
    </location>
</feature>
<evidence type="ECO:0000256" key="3">
    <source>
        <dbReference type="ARBA" id="ARBA00021096"/>
    </source>
</evidence>
<keyword evidence="14 16" id="KW-0472">Membrane</keyword>
<feature type="transmembrane region" description="Helical" evidence="16">
    <location>
        <begin position="12"/>
        <end position="37"/>
    </location>
</feature>
<feature type="transmembrane region" description="Helical" evidence="16">
    <location>
        <begin position="94"/>
        <end position="113"/>
    </location>
</feature>
<sequence>MLMSLFMKSNPFHIANFASNMIFSLLLIVLMPTIYFLMVQETSIMEWTMASIMSTPITFTLIIDPLGLLFSCTVLFISGNVLMFSTIYMKDDLFINRFTILVLLFIMSMNLLIFIPHFMILLIGWDGLGITSFILVIYYQNPKSLAAGLLTALTNRIGDVMLLLSIAWTLNQGHWYIMNMWQTDMIYMQVIAITIAAMTKSAQMPFSSWLPAAMAAPTPVSALVHSSTLVTAGVFLLIRFYPFLHTVKFFNSILLLFAVSTMLMAGLSATTECDMKKIIALSTLSQLGMMMTSLGLNMPQLAYFHMLTHALFKALLFVCAGSFINSHLHSQDLRWMGNLTNQMPVASSCITLANLALCGFPFMAGFYSKDLIMESAINMQNNLFLVSLSLFSLGLTSFYSLRFSLVVMWSSYGGPLLVMMEEDMKIIKPMVALSTLSIFAGSAMSWIPPMSTSMFILPTFLKITPLILVTLGLLFAWWALTVKAESTNTCELMMNPISHRASCSMWYLVPMSSQFTMKMPMVLAHNYLKSIDQGWTEVSSGQGTNKFIMSSSNKYLSLSPKTPSSYILTSGTSSVALIGFIYLSLNYLCSLN</sequence>
<feature type="transmembrane region" description="Helical" evidence="16">
    <location>
        <begin position="180"/>
        <end position="199"/>
    </location>
</feature>
<protein>
    <recommendedName>
        <fullName evidence="3 16">NADH-ubiquinone oxidoreductase chain 5</fullName>
        <ecNumber evidence="2 16">7.1.1.2</ecNumber>
    </recommendedName>
</protein>
<dbReference type="InterPro" id="IPR010934">
    <property type="entry name" value="NADH_DH_su5_C"/>
</dbReference>
<evidence type="ECO:0000259" key="18">
    <source>
        <dbReference type="Pfam" id="PF00662"/>
    </source>
</evidence>
<keyword evidence="5" id="KW-0679">Respiratory chain</keyword>
<feature type="transmembrane region" description="Helical" evidence="16">
    <location>
        <begin position="247"/>
        <end position="266"/>
    </location>
</feature>
<comment type="function">
    <text evidence="16">Core subunit of the mitochondrial membrane respiratory chain NADH dehydrogenase (Complex I) which catalyzes electron transfer from NADH through the respiratory chain, using ubiquinone as an electron acceptor. Essential for the catalytic activity and assembly of complex I.</text>
</comment>
<comment type="similarity">
    <text evidence="16">Belongs to the complex I subunit 5 family.</text>
</comment>
<geneLocation type="mitochondrion" evidence="20"/>
<reference evidence="20" key="1">
    <citation type="journal article" date="2017" name="Proc. R. Soc. B">
        <title>Punctuated invasion of water, ice, snow and terrestrial ecozones by segmented worms (Oligochaeta: Enchytraeidae: Mesenchytraeus).</title>
        <authorList>
            <person name="Lang S.A."/>
            <person name="Saglam N."/>
            <person name="Kawash J."/>
            <person name="Shain D.H."/>
        </authorList>
    </citation>
    <scope>NUCLEOTIDE SEQUENCE</scope>
</reference>
<feature type="transmembrane region" description="Helical" evidence="16">
    <location>
        <begin position="430"/>
        <end position="447"/>
    </location>
</feature>
<name>A0A286KAX0_9ANNE</name>
<dbReference type="PANTHER" id="PTHR42829:SF2">
    <property type="entry name" value="NADH-UBIQUINONE OXIDOREDUCTASE CHAIN 5"/>
    <property type="match status" value="1"/>
</dbReference>
<evidence type="ECO:0000256" key="8">
    <source>
        <dbReference type="ARBA" id="ARBA00022967"/>
    </source>
</evidence>
<proteinExistence type="inferred from homology"/>
<keyword evidence="13 16" id="KW-0496">Mitochondrion</keyword>
<dbReference type="EMBL" id="KU728908">
    <property type="protein sequence ID" value="AOR07205.1"/>
    <property type="molecule type" value="Genomic_DNA"/>
</dbReference>
<feature type="transmembrane region" description="Helical" evidence="16">
    <location>
        <begin position="119"/>
        <end position="139"/>
    </location>
</feature>
<evidence type="ECO:0000256" key="14">
    <source>
        <dbReference type="ARBA" id="ARBA00023136"/>
    </source>
</evidence>
<organism evidence="20">
    <name type="scientific">Mesenchytraeus cf. pedatus SL-2017</name>
    <dbReference type="NCBI Taxonomy" id="2052678"/>
    <lineage>
        <taxon>Eukaryota</taxon>
        <taxon>Metazoa</taxon>
        <taxon>Spiralia</taxon>
        <taxon>Lophotrochozoa</taxon>
        <taxon>Annelida</taxon>
        <taxon>Clitellata</taxon>
        <taxon>Oligochaeta</taxon>
        <taxon>Enchytraeida</taxon>
        <taxon>Enchytraeidae</taxon>
        <taxon>Mesenchytraeus</taxon>
    </lineage>
</organism>
<dbReference type="EC" id="7.1.1.2" evidence="2 16"/>
<gene>
    <name evidence="20" type="primary">ND5</name>
</gene>
<evidence type="ECO:0000256" key="9">
    <source>
        <dbReference type="ARBA" id="ARBA00022982"/>
    </source>
</evidence>
<comment type="catalytic activity">
    <reaction evidence="15 16">
        <text>a ubiquinone + NADH + 5 H(+)(in) = a ubiquinol + NAD(+) + 4 H(+)(out)</text>
        <dbReference type="Rhea" id="RHEA:29091"/>
        <dbReference type="Rhea" id="RHEA-COMP:9565"/>
        <dbReference type="Rhea" id="RHEA-COMP:9566"/>
        <dbReference type="ChEBI" id="CHEBI:15378"/>
        <dbReference type="ChEBI" id="CHEBI:16389"/>
        <dbReference type="ChEBI" id="CHEBI:17976"/>
        <dbReference type="ChEBI" id="CHEBI:57540"/>
        <dbReference type="ChEBI" id="CHEBI:57945"/>
        <dbReference type="EC" id="7.1.1.2"/>
    </reaction>
</comment>
<keyword evidence="4 16" id="KW-0813">Transport</keyword>
<evidence type="ECO:0000256" key="11">
    <source>
        <dbReference type="ARBA" id="ARBA00023027"/>
    </source>
</evidence>
<evidence type="ECO:0000256" key="5">
    <source>
        <dbReference type="ARBA" id="ARBA00022660"/>
    </source>
</evidence>
<evidence type="ECO:0000256" key="13">
    <source>
        <dbReference type="ARBA" id="ARBA00023128"/>
    </source>
</evidence>
<dbReference type="GO" id="GO:0042773">
    <property type="term" value="P:ATP synthesis coupled electron transport"/>
    <property type="evidence" value="ECO:0007669"/>
    <property type="project" value="InterPro"/>
</dbReference>
<dbReference type="InterPro" id="IPR001750">
    <property type="entry name" value="ND/Mrp_TM"/>
</dbReference>
<feature type="domain" description="NADH:quinone oxidoreductase/Mrp antiporter transmembrane" evidence="17">
    <location>
        <begin position="118"/>
        <end position="392"/>
    </location>
</feature>
<dbReference type="GO" id="GO:0015990">
    <property type="term" value="P:electron transport coupled proton transport"/>
    <property type="evidence" value="ECO:0007669"/>
    <property type="project" value="TreeGrafter"/>
</dbReference>
<evidence type="ECO:0000256" key="1">
    <source>
        <dbReference type="ARBA" id="ARBA00004448"/>
    </source>
</evidence>
<dbReference type="InterPro" id="IPR001516">
    <property type="entry name" value="Proton_antipo_N"/>
</dbReference>
<feature type="transmembrane region" description="Helical" evidence="16">
    <location>
        <begin position="566"/>
        <end position="589"/>
    </location>
</feature>
<keyword evidence="7" id="KW-0999">Mitochondrion inner membrane</keyword>
<evidence type="ECO:0000256" key="12">
    <source>
        <dbReference type="ARBA" id="ARBA00023075"/>
    </source>
</evidence>
<keyword evidence="9" id="KW-0249">Electron transport</keyword>
<evidence type="ECO:0000256" key="4">
    <source>
        <dbReference type="ARBA" id="ARBA00022448"/>
    </source>
</evidence>
<keyword evidence="11 16" id="KW-0520">NAD</keyword>
<feature type="transmembrane region" description="Helical" evidence="16">
    <location>
        <begin position="220"/>
        <end position="241"/>
    </location>
</feature>
<feature type="transmembrane region" description="Helical" evidence="16">
    <location>
        <begin position="384"/>
        <end position="409"/>
    </location>
</feature>
<dbReference type="PANTHER" id="PTHR42829">
    <property type="entry name" value="NADH-UBIQUINONE OXIDOREDUCTASE CHAIN 5"/>
    <property type="match status" value="1"/>
</dbReference>
<dbReference type="InterPro" id="IPR003945">
    <property type="entry name" value="NU5C-like"/>
</dbReference>
<evidence type="ECO:0000256" key="15">
    <source>
        <dbReference type="ARBA" id="ARBA00049551"/>
    </source>
</evidence>
<evidence type="ECO:0000256" key="10">
    <source>
        <dbReference type="ARBA" id="ARBA00022989"/>
    </source>
</evidence>
<dbReference type="AlphaFoldDB" id="A0A286KAX0"/>
<feature type="transmembrane region" description="Helical" evidence="16">
    <location>
        <begin position="57"/>
        <end position="82"/>
    </location>
</feature>
<evidence type="ECO:0000256" key="6">
    <source>
        <dbReference type="ARBA" id="ARBA00022692"/>
    </source>
</evidence>
<dbReference type="Pfam" id="PF00361">
    <property type="entry name" value="Proton_antipo_M"/>
    <property type="match status" value="1"/>
</dbReference>
<keyword evidence="12 16" id="KW-0830">Ubiquinone</keyword>
<evidence type="ECO:0000313" key="20">
    <source>
        <dbReference type="EMBL" id="AOR07205.1"/>
    </source>
</evidence>